<dbReference type="KEGG" id="sla:SERLADRAFT_467992"/>
<dbReference type="EMBL" id="GL945434">
    <property type="protein sequence ID" value="EGO24530.1"/>
    <property type="molecule type" value="Genomic_DNA"/>
</dbReference>
<dbReference type="AlphaFoldDB" id="F8NX55"/>
<evidence type="ECO:0000313" key="1">
    <source>
        <dbReference type="EMBL" id="EGO24530.1"/>
    </source>
</evidence>
<protein>
    <submittedName>
        <fullName evidence="1">Uncharacterized protein</fullName>
    </submittedName>
</protein>
<organism>
    <name type="scientific">Serpula lacrymans var. lacrymans (strain S7.9)</name>
    <name type="common">Dry rot fungus</name>
    <dbReference type="NCBI Taxonomy" id="578457"/>
    <lineage>
        <taxon>Eukaryota</taxon>
        <taxon>Fungi</taxon>
        <taxon>Dikarya</taxon>
        <taxon>Basidiomycota</taxon>
        <taxon>Agaricomycotina</taxon>
        <taxon>Agaricomycetes</taxon>
        <taxon>Agaricomycetidae</taxon>
        <taxon>Boletales</taxon>
        <taxon>Coniophorineae</taxon>
        <taxon>Serpulaceae</taxon>
        <taxon>Serpula</taxon>
    </lineage>
</organism>
<dbReference type="HOGENOM" id="CLU_2795536_0_0_1"/>
<accession>F8NX55</accession>
<dbReference type="GeneID" id="18819334"/>
<sequence length="68" mass="7514">MTNSTRHLRAKTHRCRARCSKCLLVKTKILSRSPSQARVPAERANYPGFDNVLAATRLGTAGYSNNVP</sequence>
<dbReference type="Proteomes" id="UP000008064">
    <property type="component" value="Unassembled WGS sequence"/>
</dbReference>
<reference evidence="1" key="1">
    <citation type="submission" date="2011-04" db="EMBL/GenBank/DDBJ databases">
        <title>Evolution of plant cell wall degrading machinery underlies the functional diversity of forest fungi.</title>
        <authorList>
            <consortium name="US DOE Joint Genome Institute (JGI-PGF)"/>
            <person name="Eastwood D.C."/>
            <person name="Floudas D."/>
            <person name="Binder M."/>
            <person name="Majcherczyk A."/>
            <person name="Schneider P."/>
            <person name="Aerts A."/>
            <person name="Asiegbu F.O."/>
            <person name="Baker S.E."/>
            <person name="Barry K."/>
            <person name="Bendiksby M."/>
            <person name="Blumentritt M."/>
            <person name="Coutinho P.M."/>
            <person name="Cullen D."/>
            <person name="Cullen D."/>
            <person name="Gathman A."/>
            <person name="Goodell B."/>
            <person name="Henrissat B."/>
            <person name="Ihrmark K."/>
            <person name="Kauserud H."/>
            <person name="Kohler A."/>
            <person name="LaButti K."/>
            <person name="Lapidus A."/>
            <person name="Lavin J.L."/>
            <person name="Lee Y.-H."/>
            <person name="Lindquist E."/>
            <person name="Lilly W."/>
            <person name="Lucas S."/>
            <person name="Morin E."/>
            <person name="Murat C."/>
            <person name="Oguiza J.A."/>
            <person name="Park J."/>
            <person name="Pisabarro A.G."/>
            <person name="Riley R."/>
            <person name="Rosling A."/>
            <person name="Salamov A."/>
            <person name="Schmidt O."/>
            <person name="Schmutz J."/>
            <person name="Skrede I."/>
            <person name="Stenlid J."/>
            <person name="Wiebenga A."/>
            <person name="Xie X."/>
            <person name="Kues U."/>
            <person name="Hibbett D.S."/>
            <person name="Hoffmeister D."/>
            <person name="Hogberg N."/>
            <person name="Martin F."/>
            <person name="Grigoriev I.V."/>
            <person name="Watkinson S.C."/>
        </authorList>
    </citation>
    <scope>NUCLEOTIDE SEQUENCE</scope>
    <source>
        <strain evidence="1">S7.9</strain>
    </source>
</reference>
<name>F8NX55_SERL9</name>
<gene>
    <name evidence="1" type="ORF">SERLADRAFT_467992</name>
</gene>
<proteinExistence type="predicted"/>
<dbReference type="RefSeq" id="XP_007318549.1">
    <property type="nucleotide sequence ID" value="XM_007318487.1"/>
</dbReference>